<keyword evidence="2" id="KW-1185">Reference proteome</keyword>
<sequence length="71" mass="8055">MSLCAVRDQLDQSLLKFPKLRQFRLNVREMLASKSLDRLTCIGRCIGEIAKRNCVLDGEPKITASFDEAKL</sequence>
<evidence type="ECO:0000313" key="1">
    <source>
        <dbReference type="EMBL" id="KAJ54027.1"/>
    </source>
</evidence>
<dbReference type="Proteomes" id="UP000026249">
    <property type="component" value="Unassembled WGS sequence"/>
</dbReference>
<gene>
    <name evidence="1" type="ORF">ACMU_04475</name>
</gene>
<dbReference type="EMBL" id="JFKE01000012">
    <property type="protein sequence ID" value="KAJ54027.1"/>
    <property type="molecule type" value="Genomic_DNA"/>
</dbReference>
<evidence type="ECO:0000313" key="2">
    <source>
        <dbReference type="Proteomes" id="UP000026249"/>
    </source>
</evidence>
<name>A0A037ZD06_9RHOB</name>
<proteinExistence type="predicted"/>
<organism evidence="1 2">
    <name type="scientific">Actibacterium mucosum KCTC 23349</name>
    <dbReference type="NCBI Taxonomy" id="1454373"/>
    <lineage>
        <taxon>Bacteria</taxon>
        <taxon>Pseudomonadati</taxon>
        <taxon>Pseudomonadota</taxon>
        <taxon>Alphaproteobacteria</taxon>
        <taxon>Rhodobacterales</taxon>
        <taxon>Roseobacteraceae</taxon>
        <taxon>Actibacterium</taxon>
    </lineage>
</organism>
<accession>A0A037ZD06</accession>
<dbReference type="STRING" id="1454373.ACMU_04475"/>
<dbReference type="AlphaFoldDB" id="A0A037ZD06"/>
<comment type="caution">
    <text evidence="1">The sequence shown here is derived from an EMBL/GenBank/DDBJ whole genome shotgun (WGS) entry which is preliminary data.</text>
</comment>
<reference evidence="1 2" key="1">
    <citation type="submission" date="2014-03" db="EMBL/GenBank/DDBJ databases">
        <title>Draft Genome Sequence of Actibacterium mucosum KCTC 23349, a Marine Alphaproteobacterium with Complex Ionic Requirements Isolated from Mediterranean Seawater at Malvarrosa Beach, Valencia, Spain.</title>
        <authorList>
            <person name="Arahal D.R."/>
            <person name="Shao Z."/>
            <person name="Lai Q."/>
            <person name="Pujalte M.J."/>
        </authorList>
    </citation>
    <scope>NUCLEOTIDE SEQUENCE [LARGE SCALE GENOMIC DNA]</scope>
    <source>
        <strain evidence="1 2">KCTC 23349</strain>
    </source>
</reference>
<protein>
    <submittedName>
        <fullName evidence="1">Uncharacterized protein</fullName>
    </submittedName>
</protein>